<dbReference type="PeptideAtlas" id="L8E9U3"/>
<evidence type="ECO:0000313" key="1">
    <source>
        <dbReference type="EMBL" id="CCQ43511.1"/>
    </source>
</evidence>
<dbReference type="AlphaFoldDB" id="L8E9U3"/>
<gene>
    <name evidence="1" type="primary">GEMIN5</name>
</gene>
<organism evidence="1">
    <name type="scientific">Homo sapiens</name>
    <name type="common">Human</name>
    <dbReference type="NCBI Taxonomy" id="9606"/>
    <lineage>
        <taxon>Eukaryota</taxon>
        <taxon>Metazoa</taxon>
        <taxon>Chordata</taxon>
        <taxon>Craniata</taxon>
        <taxon>Vertebrata</taxon>
        <taxon>Euteleostomi</taxon>
        <taxon>Mammalia</taxon>
        <taxon>Eutheria</taxon>
        <taxon>Euarchontoglires</taxon>
        <taxon>Primates</taxon>
        <taxon>Haplorrhini</taxon>
        <taxon>Catarrhini</taxon>
        <taxon>Hominidae</taxon>
        <taxon>Homo</taxon>
    </lineage>
</organism>
<dbReference type="EMBL" id="HF584014">
    <property type="protein sequence ID" value="CCQ43511.1"/>
    <property type="molecule type" value="Genomic_DNA"/>
</dbReference>
<dbReference type="ChiTaRS" id="GEMIN5">
    <property type="organism name" value="human"/>
</dbReference>
<reference evidence="1" key="1">
    <citation type="journal article" date="2013" name="PLoS ONE">
        <title>Direct detection of alternative open reading frames translation products in human significantly expands the proteome.</title>
        <authorList>
            <person name="Vanderperre B."/>
            <person name="Lucier J.-F."/>
            <person name="Motard J."/>
            <person name="Tremblay G."/>
            <person name="Vanderperre S."/>
            <person name="Wisztorski M."/>
            <person name="Salzet M."/>
            <person name="Boisvert F.-M."/>
            <person name="Roucou X."/>
        </authorList>
    </citation>
    <scope>NUCLEOTIDE SEQUENCE</scope>
</reference>
<dbReference type="OrthoDB" id="7326421at2759"/>
<proteinExistence type="predicted"/>
<accession>L8E9U3</accession>
<protein>
    <submittedName>
        <fullName evidence="1">Alternative protein GEMIN5</fullName>
    </submittedName>
</protein>
<name>L8E9U3_HUMAN</name>
<sequence>MMEGWYLLPMMVQPRCGMLSGKSPCAISEDIEVDCFVWHGLLWIQTASIQGQMTFVCTSGSLPCKIIPGLLKAKKVLNWRKNGSLNLRQSPKRRKSPP</sequence>